<proteinExistence type="inferred from homology"/>
<evidence type="ECO:0000256" key="7">
    <source>
        <dbReference type="ARBA" id="ARBA00023053"/>
    </source>
</evidence>
<evidence type="ECO:0008006" key="15">
    <source>
        <dbReference type="Google" id="ProtNLM"/>
    </source>
</evidence>
<evidence type="ECO:0000256" key="1">
    <source>
        <dbReference type="ARBA" id="ARBA00004141"/>
    </source>
</evidence>
<keyword evidence="8 12" id="KW-0406">Ion transport</keyword>
<evidence type="ECO:0000256" key="6">
    <source>
        <dbReference type="ARBA" id="ARBA00022989"/>
    </source>
</evidence>
<dbReference type="PANTHER" id="PTHR11690:SF248">
    <property type="entry name" value="PICKPOCKET 17, ISOFORM A"/>
    <property type="match status" value="1"/>
</dbReference>
<sequence length="537" mass="61522">MDSSKVYPEFPIHKQQKKIVRQHPPPKRYNKTRKNTFRKYCIRLCKESLITGFPALASTRIGPCRRALKTMVLVVCVCGFLYQTSEFLGLYLEYPTTLNMLVENPDSVSLPVIGFCNRNSLRRTAMCTLEPNKCQWNVSDFCNTYPKYCIKDRDPMNAVPQFHGHYNYSFAYLNAFGQRKEDLLKDCFIMTDTDSYLPCTNSVHVPVVNWAGYPNTCFTVESLWGQPDAQPMIIPVTGKVIVELLLHPEEYLFHYEPVQAHVLVHDQRALDNPTRERITLVPGKVYNIHVSQTETKRQPAPYRTNCTDYLKLWRESGGRGPLTRKVIRMVDPACLVSCAERCKMERMLQIFGCVPQSISYPNTNTICDDYKIVPTPEIMEGCSRECADACSETTYHLRVEVVQEVESLKKAALLSIKDCIGIPVLMKMEKSASQVAVAARFVIGTTSAHLVCWSIMCPFELGGSVDLMRSTLRTWNGQSRFSEVWQNAYLPPLIHSSDLDDKLFLRHSKYINIYSWFPQCSPQNKTMLCNIKFTLLE</sequence>
<dbReference type="Proteomes" id="UP000827092">
    <property type="component" value="Unassembled WGS sequence"/>
</dbReference>
<keyword evidence="4 12" id="KW-0894">Sodium channel</keyword>
<evidence type="ECO:0000256" key="11">
    <source>
        <dbReference type="ARBA" id="ARBA00023303"/>
    </source>
</evidence>
<dbReference type="GO" id="GO:0005886">
    <property type="term" value="C:plasma membrane"/>
    <property type="evidence" value="ECO:0007669"/>
    <property type="project" value="TreeGrafter"/>
</dbReference>
<organism evidence="13 14">
    <name type="scientific">Oedothorax gibbosus</name>
    <dbReference type="NCBI Taxonomy" id="931172"/>
    <lineage>
        <taxon>Eukaryota</taxon>
        <taxon>Metazoa</taxon>
        <taxon>Ecdysozoa</taxon>
        <taxon>Arthropoda</taxon>
        <taxon>Chelicerata</taxon>
        <taxon>Arachnida</taxon>
        <taxon>Araneae</taxon>
        <taxon>Araneomorphae</taxon>
        <taxon>Entelegynae</taxon>
        <taxon>Araneoidea</taxon>
        <taxon>Linyphiidae</taxon>
        <taxon>Erigoninae</taxon>
        <taxon>Oedothorax</taxon>
    </lineage>
</organism>
<keyword evidence="7" id="KW-0915">Sodium</keyword>
<evidence type="ECO:0000256" key="2">
    <source>
        <dbReference type="ARBA" id="ARBA00007193"/>
    </source>
</evidence>
<keyword evidence="3 12" id="KW-0813">Transport</keyword>
<comment type="subcellular location">
    <subcellularLocation>
        <location evidence="1">Membrane</location>
        <topology evidence="1">Multi-pass membrane protein</topology>
    </subcellularLocation>
</comment>
<comment type="similarity">
    <text evidence="2 12">Belongs to the amiloride-sensitive sodium channel (TC 1.A.6) family.</text>
</comment>
<evidence type="ECO:0000256" key="12">
    <source>
        <dbReference type="RuleBase" id="RU000679"/>
    </source>
</evidence>
<evidence type="ECO:0000256" key="10">
    <source>
        <dbReference type="ARBA" id="ARBA00023201"/>
    </source>
</evidence>
<evidence type="ECO:0000313" key="14">
    <source>
        <dbReference type="Proteomes" id="UP000827092"/>
    </source>
</evidence>
<dbReference type="AlphaFoldDB" id="A0AAV6TZC5"/>
<dbReference type="GO" id="GO:0015280">
    <property type="term" value="F:ligand-gated sodium channel activity"/>
    <property type="evidence" value="ECO:0007669"/>
    <property type="project" value="TreeGrafter"/>
</dbReference>
<evidence type="ECO:0000313" key="13">
    <source>
        <dbReference type="EMBL" id="KAG8176675.1"/>
    </source>
</evidence>
<keyword evidence="9" id="KW-0472">Membrane</keyword>
<comment type="caution">
    <text evidence="13">The sequence shown here is derived from an EMBL/GenBank/DDBJ whole genome shotgun (WGS) entry which is preliminary data.</text>
</comment>
<dbReference type="EMBL" id="JAFNEN010000857">
    <property type="protein sequence ID" value="KAG8176675.1"/>
    <property type="molecule type" value="Genomic_DNA"/>
</dbReference>
<keyword evidence="10 12" id="KW-0739">Sodium transport</keyword>
<evidence type="ECO:0000256" key="4">
    <source>
        <dbReference type="ARBA" id="ARBA00022461"/>
    </source>
</evidence>
<gene>
    <name evidence="13" type="ORF">JTE90_023679</name>
</gene>
<accession>A0AAV6TZC5</accession>
<keyword evidence="14" id="KW-1185">Reference proteome</keyword>
<keyword evidence="11 12" id="KW-0407">Ion channel</keyword>
<keyword evidence="6" id="KW-1133">Transmembrane helix</keyword>
<dbReference type="InterPro" id="IPR001873">
    <property type="entry name" value="ENaC"/>
</dbReference>
<evidence type="ECO:0000256" key="5">
    <source>
        <dbReference type="ARBA" id="ARBA00022692"/>
    </source>
</evidence>
<dbReference type="PANTHER" id="PTHR11690">
    <property type="entry name" value="AMILORIDE-SENSITIVE SODIUM CHANNEL-RELATED"/>
    <property type="match status" value="1"/>
</dbReference>
<name>A0AAV6TZC5_9ARAC</name>
<evidence type="ECO:0000256" key="3">
    <source>
        <dbReference type="ARBA" id="ARBA00022448"/>
    </source>
</evidence>
<dbReference type="Pfam" id="PF00858">
    <property type="entry name" value="ASC"/>
    <property type="match status" value="1"/>
</dbReference>
<evidence type="ECO:0000256" key="9">
    <source>
        <dbReference type="ARBA" id="ARBA00023136"/>
    </source>
</evidence>
<keyword evidence="5 12" id="KW-0812">Transmembrane</keyword>
<protein>
    <recommendedName>
        <fullName evidence="15">Amiloride-sensitive sodium channel</fullName>
    </recommendedName>
</protein>
<evidence type="ECO:0000256" key="8">
    <source>
        <dbReference type="ARBA" id="ARBA00023065"/>
    </source>
</evidence>
<reference evidence="13 14" key="1">
    <citation type="journal article" date="2022" name="Nat. Ecol. Evol.">
        <title>A masculinizing supergene underlies an exaggerated male reproductive morph in a spider.</title>
        <authorList>
            <person name="Hendrickx F."/>
            <person name="De Corte Z."/>
            <person name="Sonet G."/>
            <person name="Van Belleghem S.M."/>
            <person name="Kostlbacher S."/>
            <person name="Vangestel C."/>
        </authorList>
    </citation>
    <scope>NUCLEOTIDE SEQUENCE [LARGE SCALE GENOMIC DNA]</scope>
    <source>
        <strain evidence="13">W744_W776</strain>
    </source>
</reference>